<dbReference type="AlphaFoldDB" id="A0AAV6TWX3"/>
<dbReference type="Proteomes" id="UP000827092">
    <property type="component" value="Unassembled WGS sequence"/>
</dbReference>
<sequence length="240" mass="27219">MYAIFFRQPIYHAKHHLLSQSWHLFSMLTSLAYAAVLSSFLTVQLREVPLRSFAELSLRSSSFARIVTRTSVVADLVRSEKEHVRRLGELVVRNGWTAKAGSSGQDDGNEDPNQVNIFGWPLCPLLLTRQAPAVLQTHIRRLPLFPVRCGIALSKHFCCTDSLNTVLTRIQSAGLYEKFMDDELYKKWLERTARTRVEANTREITVSDVQGVFLFLGAGYMLSLVTLVVEICFVRLSKIT</sequence>
<dbReference type="PRINTS" id="PR00177">
    <property type="entry name" value="NMDARECEPTOR"/>
</dbReference>
<dbReference type="GO" id="GO:0005216">
    <property type="term" value="F:monoatomic ion channel activity"/>
    <property type="evidence" value="ECO:0007669"/>
    <property type="project" value="InterPro"/>
</dbReference>
<dbReference type="GO" id="GO:0038023">
    <property type="term" value="F:signaling receptor activity"/>
    <property type="evidence" value="ECO:0007669"/>
    <property type="project" value="InterPro"/>
</dbReference>
<keyword evidence="2" id="KW-1003">Cell membrane</keyword>
<evidence type="ECO:0000256" key="3">
    <source>
        <dbReference type="ARBA" id="ARBA00022692"/>
    </source>
</evidence>
<evidence type="ECO:0000256" key="5">
    <source>
        <dbReference type="ARBA" id="ARBA00023136"/>
    </source>
</evidence>
<reference evidence="9 10" key="1">
    <citation type="journal article" date="2022" name="Nat. Ecol. Evol.">
        <title>A masculinizing supergene underlies an exaggerated male reproductive morph in a spider.</title>
        <authorList>
            <person name="Hendrickx F."/>
            <person name="De Corte Z."/>
            <person name="Sonet G."/>
            <person name="Van Belleghem S.M."/>
            <person name="Kostlbacher S."/>
            <person name="Vangestel C."/>
        </authorList>
    </citation>
    <scope>NUCLEOTIDE SEQUENCE [LARGE SCALE GENOMIC DNA]</scope>
    <source>
        <strain evidence="9">W744_W776</strain>
    </source>
</reference>
<accession>A0AAV6TWX3</accession>
<name>A0AAV6TWX3_9ARAC</name>
<dbReference type="EMBL" id="JAFNEN010000897">
    <property type="protein sequence ID" value="KAG8176303.1"/>
    <property type="molecule type" value="Genomic_DNA"/>
</dbReference>
<comment type="subcellular location">
    <subcellularLocation>
        <location evidence="1">Cell membrane</location>
        <topology evidence="1">Multi-pass membrane protein</topology>
    </subcellularLocation>
</comment>
<evidence type="ECO:0000256" key="4">
    <source>
        <dbReference type="ARBA" id="ARBA00022989"/>
    </source>
</evidence>
<keyword evidence="3 8" id="KW-0812">Transmembrane</keyword>
<proteinExistence type="predicted"/>
<evidence type="ECO:0000256" key="7">
    <source>
        <dbReference type="ARBA" id="ARBA00023180"/>
    </source>
</evidence>
<keyword evidence="5 8" id="KW-0472">Membrane</keyword>
<keyword evidence="4 8" id="KW-1133">Transmembrane helix</keyword>
<comment type="caution">
    <text evidence="9">The sequence shown here is derived from an EMBL/GenBank/DDBJ whole genome shotgun (WGS) entry which is preliminary data.</text>
</comment>
<evidence type="ECO:0000256" key="8">
    <source>
        <dbReference type="SAM" id="Phobius"/>
    </source>
</evidence>
<evidence type="ECO:0000256" key="1">
    <source>
        <dbReference type="ARBA" id="ARBA00004651"/>
    </source>
</evidence>
<keyword evidence="10" id="KW-1185">Reference proteome</keyword>
<evidence type="ECO:0000313" key="9">
    <source>
        <dbReference type="EMBL" id="KAG8176303.1"/>
    </source>
</evidence>
<feature type="transmembrane region" description="Helical" evidence="8">
    <location>
        <begin position="21"/>
        <end position="41"/>
    </location>
</feature>
<feature type="transmembrane region" description="Helical" evidence="8">
    <location>
        <begin position="212"/>
        <end position="234"/>
    </location>
</feature>
<dbReference type="PANTHER" id="PTHR42643">
    <property type="entry name" value="IONOTROPIC RECEPTOR 20A-RELATED"/>
    <property type="match status" value="1"/>
</dbReference>
<organism evidence="9 10">
    <name type="scientific">Oedothorax gibbosus</name>
    <dbReference type="NCBI Taxonomy" id="931172"/>
    <lineage>
        <taxon>Eukaryota</taxon>
        <taxon>Metazoa</taxon>
        <taxon>Ecdysozoa</taxon>
        <taxon>Arthropoda</taxon>
        <taxon>Chelicerata</taxon>
        <taxon>Arachnida</taxon>
        <taxon>Araneae</taxon>
        <taxon>Araneomorphae</taxon>
        <taxon>Entelegynae</taxon>
        <taxon>Araneoidea</taxon>
        <taxon>Linyphiidae</taxon>
        <taxon>Erigoninae</taxon>
        <taxon>Oedothorax</taxon>
    </lineage>
</organism>
<keyword evidence="7" id="KW-0325">Glycoprotein</keyword>
<evidence type="ECO:0000313" key="10">
    <source>
        <dbReference type="Proteomes" id="UP000827092"/>
    </source>
</evidence>
<evidence type="ECO:0008006" key="11">
    <source>
        <dbReference type="Google" id="ProtNLM"/>
    </source>
</evidence>
<gene>
    <name evidence="9" type="ORF">JTE90_010022</name>
</gene>
<dbReference type="InterPro" id="IPR001508">
    <property type="entry name" value="Iono_Glu_rcpt_met"/>
</dbReference>
<evidence type="ECO:0000256" key="2">
    <source>
        <dbReference type="ARBA" id="ARBA00022475"/>
    </source>
</evidence>
<dbReference type="PANTHER" id="PTHR42643:SF24">
    <property type="entry name" value="IONOTROPIC RECEPTOR 60A"/>
    <property type="match status" value="1"/>
</dbReference>
<protein>
    <recommendedName>
        <fullName evidence="11">Ionotropic glutamate receptor C-terminal domain-containing protein</fullName>
    </recommendedName>
</protein>
<dbReference type="GO" id="GO:0005886">
    <property type="term" value="C:plasma membrane"/>
    <property type="evidence" value="ECO:0007669"/>
    <property type="project" value="UniProtKB-SubCell"/>
</dbReference>
<evidence type="ECO:0000256" key="6">
    <source>
        <dbReference type="ARBA" id="ARBA00023170"/>
    </source>
</evidence>
<dbReference type="InterPro" id="IPR052192">
    <property type="entry name" value="Insect_Ionotropic_Sensory_Rcpt"/>
</dbReference>
<keyword evidence="6" id="KW-0675">Receptor</keyword>